<dbReference type="InterPro" id="IPR004314">
    <property type="entry name" value="Neprosin"/>
</dbReference>
<dbReference type="AlphaFoldDB" id="A0A6P5FKH3"/>
<dbReference type="OrthoDB" id="580651at2759"/>
<feature type="chain" id="PRO_5028274935" evidence="1">
    <location>
        <begin position="22"/>
        <end position="278"/>
    </location>
</feature>
<dbReference type="InterPro" id="IPR053168">
    <property type="entry name" value="Glutamic_endopeptidase"/>
</dbReference>
<dbReference type="Gene3D" id="3.90.1320.10">
    <property type="entry name" value="Outer-capsid protein sigma 3, large lobe"/>
    <property type="match status" value="1"/>
</dbReference>
<dbReference type="RefSeq" id="XP_020096142.1">
    <property type="nucleotide sequence ID" value="XM_020240553.1"/>
</dbReference>
<feature type="domain" description="Neprosin PEP catalytic" evidence="2">
    <location>
        <begin position="1"/>
        <end position="277"/>
    </location>
</feature>
<keyword evidence="1" id="KW-0732">Signal</keyword>
<sequence length="278" mass="31889">MASKWSYVFCLLWFCLHVVCGRELYYKGREWKHLSHLVDPPIYNIQLEGYHKLRDSNERNHSSGSVHYNSVVTPPDDIHHVFPGLYQDSKLHFFVFWTADGYQSTGCYNLQCKGFKMINWNILTPGDIIDNVSTYNGQQYYITLSIKKDPHTGDWWLYREDLAMPQVIGYWPKSLFTTLADSATLIRWGGFVTYSQKETGPPMGSGHYPDELEQKAAYIKNIELFNSDGKSCDLIDGMQSAYTDARKCYKVSALVDSSKFGLHDGFLFYFGGPPGCTK</sequence>
<dbReference type="PROSITE" id="PS52045">
    <property type="entry name" value="NEPROSIN_PEP_CD"/>
    <property type="match status" value="1"/>
</dbReference>
<keyword evidence="3" id="KW-1185">Reference proteome</keyword>
<reference evidence="4" key="2">
    <citation type="submission" date="2025-08" db="UniProtKB">
        <authorList>
            <consortium name="RefSeq"/>
        </authorList>
    </citation>
    <scope>IDENTIFICATION</scope>
    <source>
        <tissue evidence="4">Leaf</tissue>
    </source>
</reference>
<name>A0A6P5FKH3_ANACO</name>
<dbReference type="PANTHER" id="PTHR31589">
    <property type="entry name" value="PROTEIN, PUTATIVE (DUF239)-RELATED-RELATED"/>
    <property type="match status" value="1"/>
</dbReference>
<organism evidence="3 4">
    <name type="scientific">Ananas comosus</name>
    <name type="common">Pineapple</name>
    <name type="synonym">Ananas ananas</name>
    <dbReference type="NCBI Taxonomy" id="4615"/>
    <lineage>
        <taxon>Eukaryota</taxon>
        <taxon>Viridiplantae</taxon>
        <taxon>Streptophyta</taxon>
        <taxon>Embryophyta</taxon>
        <taxon>Tracheophyta</taxon>
        <taxon>Spermatophyta</taxon>
        <taxon>Magnoliopsida</taxon>
        <taxon>Liliopsida</taxon>
        <taxon>Poales</taxon>
        <taxon>Bromeliaceae</taxon>
        <taxon>Bromelioideae</taxon>
        <taxon>Ananas</taxon>
    </lineage>
</organism>
<evidence type="ECO:0000259" key="2">
    <source>
        <dbReference type="PROSITE" id="PS52045"/>
    </source>
</evidence>
<gene>
    <name evidence="4" type="primary">LOC109715510</name>
</gene>
<evidence type="ECO:0000313" key="3">
    <source>
        <dbReference type="Proteomes" id="UP000515123"/>
    </source>
</evidence>
<feature type="signal peptide" evidence="1">
    <location>
        <begin position="1"/>
        <end position="21"/>
    </location>
</feature>
<dbReference type="GeneID" id="109715510"/>
<evidence type="ECO:0000313" key="4">
    <source>
        <dbReference type="RefSeq" id="XP_020096142.1"/>
    </source>
</evidence>
<accession>A0A6P5FKH3</accession>
<protein>
    <submittedName>
        <fullName evidence="4">Uncharacterized protein LOC109715510 isoform X4</fullName>
    </submittedName>
</protein>
<dbReference type="PANTHER" id="PTHR31589:SF223">
    <property type="entry name" value="PROTEIN, PUTATIVE (DUF239)-RELATED"/>
    <property type="match status" value="1"/>
</dbReference>
<reference evidence="3" key="1">
    <citation type="journal article" date="2015" name="Nat. Genet.">
        <title>The pineapple genome and the evolution of CAM photosynthesis.</title>
        <authorList>
            <person name="Ming R."/>
            <person name="VanBuren R."/>
            <person name="Wai C.M."/>
            <person name="Tang H."/>
            <person name="Schatz M.C."/>
            <person name="Bowers J.E."/>
            <person name="Lyons E."/>
            <person name="Wang M.L."/>
            <person name="Chen J."/>
            <person name="Biggers E."/>
            <person name="Zhang J."/>
            <person name="Huang L."/>
            <person name="Zhang L."/>
            <person name="Miao W."/>
            <person name="Zhang J."/>
            <person name="Ye Z."/>
            <person name="Miao C."/>
            <person name="Lin Z."/>
            <person name="Wang H."/>
            <person name="Zhou H."/>
            <person name="Yim W.C."/>
            <person name="Priest H.D."/>
            <person name="Zheng C."/>
            <person name="Woodhouse M."/>
            <person name="Edger P.P."/>
            <person name="Guyot R."/>
            <person name="Guo H.B."/>
            <person name="Guo H."/>
            <person name="Zheng G."/>
            <person name="Singh R."/>
            <person name="Sharma A."/>
            <person name="Min X."/>
            <person name="Zheng Y."/>
            <person name="Lee H."/>
            <person name="Gurtowski J."/>
            <person name="Sedlazeck F.J."/>
            <person name="Harkess A."/>
            <person name="McKain M.R."/>
            <person name="Liao Z."/>
            <person name="Fang J."/>
            <person name="Liu J."/>
            <person name="Zhang X."/>
            <person name="Zhang Q."/>
            <person name="Hu W."/>
            <person name="Qin Y."/>
            <person name="Wang K."/>
            <person name="Chen L.Y."/>
            <person name="Shirley N."/>
            <person name="Lin Y.R."/>
            <person name="Liu L.Y."/>
            <person name="Hernandez A.G."/>
            <person name="Wright C.L."/>
            <person name="Bulone V."/>
            <person name="Tuskan G.A."/>
            <person name="Heath K."/>
            <person name="Zee F."/>
            <person name="Moore P.H."/>
            <person name="Sunkar R."/>
            <person name="Leebens-Mack J.H."/>
            <person name="Mockler T."/>
            <person name="Bennetzen J.L."/>
            <person name="Freeling M."/>
            <person name="Sankoff D."/>
            <person name="Paterson A.H."/>
            <person name="Zhu X."/>
            <person name="Yang X."/>
            <person name="Smith J.A."/>
            <person name="Cushman J.C."/>
            <person name="Paull R.E."/>
            <person name="Yu Q."/>
        </authorList>
    </citation>
    <scope>NUCLEOTIDE SEQUENCE [LARGE SCALE GENOMIC DNA]</scope>
    <source>
        <strain evidence="3">cv. F153</strain>
    </source>
</reference>
<evidence type="ECO:0000256" key="1">
    <source>
        <dbReference type="SAM" id="SignalP"/>
    </source>
</evidence>
<dbReference type="Pfam" id="PF03080">
    <property type="entry name" value="Neprosin"/>
    <property type="match status" value="1"/>
</dbReference>
<dbReference type="Proteomes" id="UP000515123">
    <property type="component" value="Linkage group 9"/>
</dbReference>
<proteinExistence type="predicted"/>